<proteinExistence type="predicted"/>
<feature type="compositionally biased region" description="Basic residues" evidence="1">
    <location>
        <begin position="1"/>
        <end position="24"/>
    </location>
</feature>
<dbReference type="EMBL" id="RXGB01003298">
    <property type="protein sequence ID" value="TMW92523.1"/>
    <property type="molecule type" value="Genomic_DNA"/>
</dbReference>
<organism evidence="2">
    <name type="scientific">Solanum chilense</name>
    <name type="common">Tomato</name>
    <name type="synonym">Lycopersicon chilense</name>
    <dbReference type="NCBI Taxonomy" id="4083"/>
    <lineage>
        <taxon>Eukaryota</taxon>
        <taxon>Viridiplantae</taxon>
        <taxon>Streptophyta</taxon>
        <taxon>Embryophyta</taxon>
        <taxon>Tracheophyta</taxon>
        <taxon>Spermatophyta</taxon>
        <taxon>Magnoliopsida</taxon>
        <taxon>eudicotyledons</taxon>
        <taxon>Gunneridae</taxon>
        <taxon>Pentapetalae</taxon>
        <taxon>asterids</taxon>
        <taxon>lamiids</taxon>
        <taxon>Solanales</taxon>
        <taxon>Solanaceae</taxon>
        <taxon>Solanoideae</taxon>
        <taxon>Solaneae</taxon>
        <taxon>Solanum</taxon>
        <taxon>Solanum subgen. Lycopersicon</taxon>
    </lineage>
</organism>
<evidence type="ECO:0000256" key="1">
    <source>
        <dbReference type="SAM" id="MobiDB-lite"/>
    </source>
</evidence>
<accession>A0A6N2BKP5</accession>
<feature type="non-terminal residue" evidence="2">
    <location>
        <position position="157"/>
    </location>
</feature>
<evidence type="ECO:0000313" key="2">
    <source>
        <dbReference type="EMBL" id="TMW92523.1"/>
    </source>
</evidence>
<protein>
    <submittedName>
        <fullName evidence="2">Uncharacterized protein</fullName>
    </submittedName>
</protein>
<gene>
    <name evidence="2" type="ORF">EJD97_012907</name>
</gene>
<feature type="region of interest" description="Disordered" evidence="1">
    <location>
        <begin position="1"/>
        <end position="41"/>
    </location>
</feature>
<sequence length="157" mass="18091">PESTPKRKNKPSKQKRNAAKKRQNKLQTNDSDQGQEKEGGIMQQICYVDNFEDEIDGDNHSLAEVDEDDETSEALIKAFSPHNDQALEEEIQQSFKDQLNMDYATSNCNGNILIFWSSDIDCNIVDEDEQQMTCNMKHNELQYLFTSTFVYANCKDH</sequence>
<feature type="non-terminal residue" evidence="2">
    <location>
        <position position="1"/>
    </location>
</feature>
<reference evidence="2" key="1">
    <citation type="submission" date="2019-05" db="EMBL/GenBank/DDBJ databases">
        <title>The de novo reference genome and transcriptome assemblies of the wild tomato species Solanum chilense.</title>
        <authorList>
            <person name="Stam R."/>
            <person name="Nosenko T."/>
            <person name="Hoerger A.C."/>
            <person name="Stephan W."/>
            <person name="Seidel M.A."/>
            <person name="Kuhn J.M.M."/>
            <person name="Haberer G."/>
            <person name="Tellier A."/>
        </authorList>
    </citation>
    <scope>NUCLEOTIDE SEQUENCE</scope>
    <source>
        <tissue evidence="2">Mature leaves</tissue>
    </source>
</reference>
<dbReference type="AlphaFoldDB" id="A0A6N2BKP5"/>
<name>A0A6N2BKP5_SOLCI</name>
<comment type="caution">
    <text evidence="2">The sequence shown here is derived from an EMBL/GenBank/DDBJ whole genome shotgun (WGS) entry which is preliminary data.</text>
</comment>